<gene>
    <name evidence="2" type="ORF">PPACK8108_LOCUS6256</name>
</gene>
<dbReference type="Proteomes" id="UP001153365">
    <property type="component" value="Unassembled WGS sequence"/>
</dbReference>
<evidence type="ECO:0000313" key="3">
    <source>
        <dbReference type="Proteomes" id="UP001153365"/>
    </source>
</evidence>
<sequence length="1088" mass="120927">MGRPRKYPRVDGGSITNSSSMHGMIAGPGNIFNQTWQPPTEALQPLMRANSYEFSINSPNPVGAGWGTQAVDPASNLLFQSLQCPSPPPIRNFLPSMPHYVPLDVPAVSTNPVNHRISTTPYQNIPSFLPDAPLGPLQGGSAPLHFLDANSDSAICQNAEEVFQLQNAHPLPISAASSIPGMTSRITELNTLPIEARVIHHPADIYPNLLKSPPVFFPKSVDLFENTKELFVQCDVTKIFNHFKGSSLHVSTQAHLEFILTMFPNPGITDPLFKYPCLTDHSIYHTITAELVSFHAHGKPLPSNFLEKSSRESERVFIRMLNHDRGGNDWSETMDSLCGKSSKPLQSLSSSELRKIYSQWEFENPFRSLFCRTESFFTSEILCKDEALMAAVAGWYYFTLGIKARLGTKENRNLRPHMPFFNFAEENLMRRTMCVNDMSQTTIQALALLACFRIVDSQPRCGWALLSVAHELAKEYLIASSLKERNGLKHGLDRELDPCNHGIYSLYLLLSLFRAWTQVSMSFPYSSIKNILEDLPSMLKKINPDSNMIAKDCHEGLKDKWTISLLSNTSRIVEVICTLLRDDPAFFQIPENDKITPNNEKSGIKSHLTRWLVDAALKSKAPEHEINHNMLDESGNSLVGSTKTSCPTGALRVVFSIFALSRMALLDHSSNLSTRISFKSSLKDVVRLLKVINSEGSTNELRRPSEPFQDLVLKLLKSFLPSLTSLLENLLEFFLTMVKPLTTDHSHIWRALTVEIDALMSYTFLSSDFSSKEELENLERLKTKIVTSNVIDQYECRKIIETRQDTLDIEARGNEDLQLKTSRHHNENYSSILENKSDHFGIPPVPNQFSAIGFCAAYSDPATASSTDSTPTFNSAGYSAYPQPPLLISSSSSPPNSSEPAPVGENYYQINYLANSKVDCDKQLRCADFPALVMGVPEAKDPIQKNISLSDTDKISAYSKSRVLGSHEPQNIGNSWGAAENTMSDGFSGNYDENFYTHPPITSKGAVNEEMVFQSLPDYQQSSCRLSSLPDTVQLRPCSIDGLIFSNSTSANFSALQGIGINLEGNSMKSTSVAPKSSQISTHPSYLN</sequence>
<proteinExistence type="predicted"/>
<dbReference type="EMBL" id="CALTRL010001198">
    <property type="protein sequence ID" value="CAH7671479.1"/>
    <property type="molecule type" value="Genomic_DNA"/>
</dbReference>
<protein>
    <submittedName>
        <fullName evidence="2">Expressed protein</fullName>
    </submittedName>
</protein>
<dbReference type="AlphaFoldDB" id="A0AAV0AQJ3"/>
<evidence type="ECO:0000256" key="1">
    <source>
        <dbReference type="SAM" id="MobiDB-lite"/>
    </source>
</evidence>
<evidence type="ECO:0000313" key="2">
    <source>
        <dbReference type="EMBL" id="CAH7671479.1"/>
    </source>
</evidence>
<accession>A0AAV0AQJ3</accession>
<comment type="caution">
    <text evidence="2">The sequence shown here is derived from an EMBL/GenBank/DDBJ whole genome shotgun (WGS) entry which is preliminary data.</text>
</comment>
<feature type="region of interest" description="Disordered" evidence="1">
    <location>
        <begin position="1068"/>
        <end position="1088"/>
    </location>
</feature>
<keyword evidence="3" id="KW-1185">Reference proteome</keyword>
<name>A0AAV0AQJ3_PHAPC</name>
<reference evidence="2" key="1">
    <citation type="submission" date="2022-06" db="EMBL/GenBank/DDBJ databases">
        <authorList>
            <consortium name="SYNGENTA / RWTH Aachen University"/>
        </authorList>
    </citation>
    <scope>NUCLEOTIDE SEQUENCE</scope>
</reference>
<organism evidence="2 3">
    <name type="scientific">Phakopsora pachyrhizi</name>
    <name type="common">Asian soybean rust disease fungus</name>
    <dbReference type="NCBI Taxonomy" id="170000"/>
    <lineage>
        <taxon>Eukaryota</taxon>
        <taxon>Fungi</taxon>
        <taxon>Dikarya</taxon>
        <taxon>Basidiomycota</taxon>
        <taxon>Pucciniomycotina</taxon>
        <taxon>Pucciniomycetes</taxon>
        <taxon>Pucciniales</taxon>
        <taxon>Phakopsoraceae</taxon>
        <taxon>Phakopsora</taxon>
    </lineage>
</organism>
<feature type="region of interest" description="Disordered" evidence="1">
    <location>
        <begin position="1"/>
        <end position="21"/>
    </location>
</feature>